<dbReference type="Gene3D" id="1.10.3720.10">
    <property type="entry name" value="MetI-like"/>
    <property type="match status" value="1"/>
</dbReference>
<evidence type="ECO:0000256" key="4">
    <source>
        <dbReference type="ARBA" id="ARBA00022692"/>
    </source>
</evidence>
<dbReference type="SUPFAM" id="SSF161098">
    <property type="entry name" value="MetI-like"/>
    <property type="match status" value="1"/>
</dbReference>
<feature type="transmembrane region" description="Helical" evidence="7">
    <location>
        <begin position="212"/>
        <end position="233"/>
    </location>
</feature>
<dbReference type="AlphaFoldDB" id="A0A2Z2KNF6"/>
<evidence type="ECO:0000259" key="8">
    <source>
        <dbReference type="PROSITE" id="PS50928"/>
    </source>
</evidence>
<evidence type="ECO:0000256" key="6">
    <source>
        <dbReference type="ARBA" id="ARBA00023136"/>
    </source>
</evidence>
<dbReference type="EMBL" id="CP021780">
    <property type="protein sequence ID" value="ASA25995.1"/>
    <property type="molecule type" value="Genomic_DNA"/>
</dbReference>
<proteinExistence type="inferred from homology"/>
<dbReference type="InterPro" id="IPR035906">
    <property type="entry name" value="MetI-like_sf"/>
</dbReference>
<feature type="transmembrane region" description="Helical" evidence="7">
    <location>
        <begin position="12"/>
        <end position="38"/>
    </location>
</feature>
<dbReference type="Proteomes" id="UP000249890">
    <property type="component" value="Chromosome"/>
</dbReference>
<dbReference type="InterPro" id="IPR050809">
    <property type="entry name" value="UgpAE/MalFG_permease"/>
</dbReference>
<feature type="transmembrane region" description="Helical" evidence="7">
    <location>
        <begin position="117"/>
        <end position="138"/>
    </location>
</feature>
<gene>
    <name evidence="9" type="ORF">B9T62_37975</name>
</gene>
<evidence type="ECO:0000313" key="10">
    <source>
        <dbReference type="Proteomes" id="UP000249890"/>
    </source>
</evidence>
<dbReference type="PANTHER" id="PTHR43227:SF11">
    <property type="entry name" value="BLL4140 PROTEIN"/>
    <property type="match status" value="1"/>
</dbReference>
<feature type="transmembrane region" description="Helical" evidence="7">
    <location>
        <begin position="70"/>
        <end position="96"/>
    </location>
</feature>
<evidence type="ECO:0000313" key="9">
    <source>
        <dbReference type="EMBL" id="ASA25995.1"/>
    </source>
</evidence>
<dbReference type="Pfam" id="PF00528">
    <property type="entry name" value="BPD_transp_1"/>
    <property type="match status" value="1"/>
</dbReference>
<dbReference type="InterPro" id="IPR000515">
    <property type="entry name" value="MetI-like"/>
</dbReference>
<dbReference type="PANTHER" id="PTHR43227">
    <property type="entry name" value="BLL4140 PROTEIN"/>
    <property type="match status" value="1"/>
</dbReference>
<keyword evidence="4 7" id="KW-0812">Transmembrane</keyword>
<keyword evidence="2 7" id="KW-0813">Transport</keyword>
<accession>A0A2Z2KNF6</accession>
<sequence>MGTRNKLKSLPLHLMLLPGVILTLVFSYIPIMGIVIAFQKFVPSKGIFHSKWIGFDNFRYMLDMPNFTSVVWNTIFIAVLKIIAGLVIPIIFALLLNEVSGALFKRTIQTTIYFPYFLSWVILGGILIDILSPSSGIVNQFLGMFGVKPIFFLGNDQWFPFTLVLTDTWKGFGYGTIVYLAALTGIDQSLYEAATVDGAGRWKQMLNVTLPGMLPIITLMTVLSLGNVLNAGFEQVFNLYSPMVYSTGDIIDTFVYRLGLVEAQYGVATAVGLFKSIISLFLIVISNKLANRYAGYRIF</sequence>
<feature type="transmembrane region" description="Helical" evidence="7">
    <location>
        <begin position="265"/>
        <end position="285"/>
    </location>
</feature>
<dbReference type="GO" id="GO:0005886">
    <property type="term" value="C:plasma membrane"/>
    <property type="evidence" value="ECO:0007669"/>
    <property type="project" value="UniProtKB-SubCell"/>
</dbReference>
<dbReference type="OrthoDB" id="9785836at2"/>
<keyword evidence="3" id="KW-1003">Cell membrane</keyword>
<dbReference type="CDD" id="cd06261">
    <property type="entry name" value="TM_PBP2"/>
    <property type="match status" value="1"/>
</dbReference>
<evidence type="ECO:0000256" key="3">
    <source>
        <dbReference type="ARBA" id="ARBA00022475"/>
    </source>
</evidence>
<reference evidence="9 10" key="1">
    <citation type="submission" date="2017-06" db="EMBL/GenBank/DDBJ databases">
        <title>Complete genome sequence of Paenibacillus donghaensis KCTC 13049T isolated from East Sea sediment, South Korea.</title>
        <authorList>
            <person name="Jung B.K."/>
            <person name="Hong S.-J."/>
            <person name="Shin J.-H."/>
        </authorList>
    </citation>
    <scope>NUCLEOTIDE SEQUENCE [LARGE SCALE GENOMIC DNA]</scope>
    <source>
        <strain evidence="9 10">KCTC 13049</strain>
    </source>
</reference>
<keyword evidence="10" id="KW-1185">Reference proteome</keyword>
<evidence type="ECO:0000256" key="1">
    <source>
        <dbReference type="ARBA" id="ARBA00004651"/>
    </source>
</evidence>
<feature type="domain" description="ABC transmembrane type-1" evidence="8">
    <location>
        <begin position="71"/>
        <end position="286"/>
    </location>
</feature>
<organism evidence="9 10">
    <name type="scientific">Paenibacillus donghaensis</name>
    <dbReference type="NCBI Taxonomy" id="414771"/>
    <lineage>
        <taxon>Bacteria</taxon>
        <taxon>Bacillati</taxon>
        <taxon>Bacillota</taxon>
        <taxon>Bacilli</taxon>
        <taxon>Bacillales</taxon>
        <taxon>Paenibacillaceae</taxon>
        <taxon>Paenibacillus</taxon>
    </lineage>
</organism>
<evidence type="ECO:0000256" key="5">
    <source>
        <dbReference type="ARBA" id="ARBA00022989"/>
    </source>
</evidence>
<dbReference type="GO" id="GO:0055085">
    <property type="term" value="P:transmembrane transport"/>
    <property type="evidence" value="ECO:0007669"/>
    <property type="project" value="InterPro"/>
</dbReference>
<evidence type="ECO:0000256" key="7">
    <source>
        <dbReference type="RuleBase" id="RU363032"/>
    </source>
</evidence>
<keyword evidence="5 7" id="KW-1133">Transmembrane helix</keyword>
<evidence type="ECO:0000256" key="2">
    <source>
        <dbReference type="ARBA" id="ARBA00022448"/>
    </source>
</evidence>
<dbReference type="KEGG" id="pdh:B9T62_37975"/>
<protein>
    <submittedName>
        <fullName evidence="9">Protein lplB</fullName>
    </submittedName>
</protein>
<dbReference type="RefSeq" id="WP_087919954.1">
    <property type="nucleotide sequence ID" value="NZ_CP021780.1"/>
</dbReference>
<comment type="subcellular location">
    <subcellularLocation>
        <location evidence="1 7">Cell membrane</location>
        <topology evidence="1 7">Multi-pass membrane protein</topology>
    </subcellularLocation>
</comment>
<keyword evidence="6 7" id="KW-0472">Membrane</keyword>
<name>A0A2Z2KNF6_9BACL</name>
<dbReference type="PROSITE" id="PS50928">
    <property type="entry name" value="ABC_TM1"/>
    <property type="match status" value="1"/>
</dbReference>
<comment type="similarity">
    <text evidence="7">Belongs to the binding-protein-dependent transport system permease family.</text>
</comment>